<evidence type="ECO:0000313" key="4">
    <source>
        <dbReference type="Proteomes" id="UP001152797"/>
    </source>
</evidence>
<feature type="chain" id="PRO_5043269457" evidence="1">
    <location>
        <begin position="30"/>
        <end position="574"/>
    </location>
</feature>
<dbReference type="AlphaFoldDB" id="A0A9P1BGM9"/>
<gene>
    <name evidence="2" type="ORF">C1SCF055_LOCUS977</name>
</gene>
<dbReference type="EMBL" id="CAMXCT030000008">
    <property type="protein sequence ID" value="CAL4759702.1"/>
    <property type="molecule type" value="Genomic_DNA"/>
</dbReference>
<reference evidence="3 4" key="2">
    <citation type="submission" date="2024-05" db="EMBL/GenBank/DDBJ databases">
        <authorList>
            <person name="Chen Y."/>
            <person name="Shah S."/>
            <person name="Dougan E. K."/>
            <person name="Thang M."/>
            <person name="Chan C."/>
        </authorList>
    </citation>
    <scope>NUCLEOTIDE SEQUENCE [LARGE SCALE GENOMIC DNA]</scope>
</reference>
<dbReference type="Proteomes" id="UP001152797">
    <property type="component" value="Unassembled WGS sequence"/>
</dbReference>
<dbReference type="OrthoDB" id="411144at2759"/>
<keyword evidence="1" id="KW-0732">Signal</keyword>
<dbReference type="EMBL" id="CAMXCT010000008">
    <property type="protein sequence ID" value="CAI3972390.1"/>
    <property type="molecule type" value="Genomic_DNA"/>
</dbReference>
<evidence type="ECO:0000313" key="2">
    <source>
        <dbReference type="EMBL" id="CAI3972390.1"/>
    </source>
</evidence>
<reference evidence="2" key="1">
    <citation type="submission" date="2022-10" db="EMBL/GenBank/DDBJ databases">
        <authorList>
            <person name="Chen Y."/>
            <person name="Dougan E. K."/>
            <person name="Chan C."/>
            <person name="Rhodes N."/>
            <person name="Thang M."/>
        </authorList>
    </citation>
    <scope>NUCLEOTIDE SEQUENCE</scope>
</reference>
<keyword evidence="4" id="KW-1185">Reference proteome</keyword>
<feature type="signal peptide" evidence="1">
    <location>
        <begin position="1"/>
        <end position="29"/>
    </location>
</feature>
<organism evidence="2">
    <name type="scientific">Cladocopium goreaui</name>
    <dbReference type="NCBI Taxonomy" id="2562237"/>
    <lineage>
        <taxon>Eukaryota</taxon>
        <taxon>Sar</taxon>
        <taxon>Alveolata</taxon>
        <taxon>Dinophyceae</taxon>
        <taxon>Suessiales</taxon>
        <taxon>Symbiodiniaceae</taxon>
        <taxon>Cladocopium</taxon>
    </lineage>
</organism>
<name>A0A9P1BGM9_9DINO</name>
<evidence type="ECO:0000313" key="3">
    <source>
        <dbReference type="EMBL" id="CAL4759702.1"/>
    </source>
</evidence>
<dbReference type="EMBL" id="CAMXCT020000008">
    <property type="protein sequence ID" value="CAL1125765.1"/>
    <property type="molecule type" value="Genomic_DNA"/>
</dbReference>
<accession>A0A9P1BGM9</accession>
<evidence type="ECO:0000256" key="1">
    <source>
        <dbReference type="SAM" id="SignalP"/>
    </source>
</evidence>
<comment type="caution">
    <text evidence="2">The sequence shown here is derived from an EMBL/GenBank/DDBJ whole genome shotgun (WGS) entry which is preliminary data.</text>
</comment>
<proteinExistence type="predicted"/>
<protein>
    <submittedName>
        <fullName evidence="2">Uncharacterized protein</fullName>
    </submittedName>
</protein>
<sequence length="574" mass="62740">MASMTGRCHAGHAACQLLLLLLVPFGTDASEGTFTASISKPQVGVETESTADFVGQAHPKRFRVSEMPQAAAEVMEGIVETFLQKQQLPADEVKCLEDGTRQMAEDVLLVGSHVVMFTQELTGAREALPELGQFPTTTTPDQEWLKEKGLLAERRLKDTKGDSSGPDFLMDASAVVMELGLSMQKVAALSHQILHTCLQNDGLKALKRAAEHAVNVTYVTQRVFLNGADVCSELAEGVEKWNGDDREGFGRAMGTVLRKLVLSHANSADIQALPNASILVNITDTFLESFFGPGMALHVREFGANITDVVDDFRINLHRCFGENADLVKKMWASTMEVFRAQAQKSLDKKVGASEKKEDDDLRKTLTYDMMQIPLALSKCDLDEERQTMMKDAFLGLSDGSLSLSIHTPGQVSSYSVEDHLARTVECWRNIQQDGGLSFGHALGKLCQDLASVAFPQKYLVDDLGRLRLRSTVESLNAVIPLGLAFKGLREVFTCICCGSLAFVSLRRYCLGRTASPRQEAVSHGRKSGQGRTVGKTLPISPEIDGIKNSHMGGLWMFMVYYGLPPDFLGSIGT</sequence>